<dbReference type="GO" id="GO:0008137">
    <property type="term" value="F:NADH dehydrogenase (ubiquinone) activity"/>
    <property type="evidence" value="ECO:0007669"/>
    <property type="project" value="UniProtKB-UniRule"/>
</dbReference>
<evidence type="ECO:0000256" key="1">
    <source>
        <dbReference type="ARBA" id="ARBA00004370"/>
    </source>
</evidence>
<keyword evidence="7 9" id="KW-0472">Membrane</keyword>
<comment type="catalytic activity">
    <reaction evidence="8 9">
        <text>a ubiquinone + NADH + 5 H(+)(in) = a ubiquinol + NAD(+) + 4 H(+)(out)</text>
        <dbReference type="Rhea" id="RHEA:29091"/>
        <dbReference type="Rhea" id="RHEA-COMP:9565"/>
        <dbReference type="Rhea" id="RHEA-COMP:9566"/>
        <dbReference type="ChEBI" id="CHEBI:15378"/>
        <dbReference type="ChEBI" id="CHEBI:16389"/>
        <dbReference type="ChEBI" id="CHEBI:17976"/>
        <dbReference type="ChEBI" id="CHEBI:57540"/>
        <dbReference type="ChEBI" id="CHEBI:57945"/>
        <dbReference type="EC" id="7.1.1.2"/>
    </reaction>
</comment>
<keyword evidence="9" id="KW-0679">Respiratory chain</keyword>
<gene>
    <name evidence="11" type="primary">nad3</name>
</gene>
<protein>
    <recommendedName>
        <fullName evidence="3 9">NADH-ubiquinone oxidoreductase chain 3</fullName>
        <ecNumber evidence="9">7.1.1.2</ecNumber>
    </recommendedName>
</protein>
<dbReference type="Pfam" id="PF00507">
    <property type="entry name" value="Oxidored_q4"/>
    <property type="match status" value="1"/>
</dbReference>
<keyword evidence="9" id="KW-0830">Ubiquinone</keyword>
<evidence type="ECO:0000256" key="4">
    <source>
        <dbReference type="ARBA" id="ARBA00022448"/>
    </source>
</evidence>
<sequence length="108" mass="12606">MPLVSLVLVFALMLVSSISLSSENSVSKSDPFECGMEVLEINRIPFHVHFYMVGVLFLIFDIEVVSSLPLIYLYPSTVYWEIWILYFFVMFVGLWFEIFLGTVDWKIH</sequence>
<comment type="function">
    <text evidence="9">Core subunit of the mitochondrial membrane respiratory chain NADH dehydrogenase (Complex I) which catalyzes electron transfer from NADH through the respiratory chain, using ubiquinone as an electron acceptor. Essential for the catalytic activity of complex I.</text>
</comment>
<keyword evidence="9" id="KW-1278">Translocase</keyword>
<comment type="subcellular location">
    <subcellularLocation>
        <location evidence="1">Membrane</location>
    </subcellularLocation>
    <subcellularLocation>
        <location evidence="9">Mitochondrion membrane</location>
        <topology evidence="9">Multi-pass membrane protein</topology>
    </subcellularLocation>
</comment>
<evidence type="ECO:0000256" key="6">
    <source>
        <dbReference type="ARBA" id="ARBA00022989"/>
    </source>
</evidence>
<evidence type="ECO:0000256" key="9">
    <source>
        <dbReference type="RuleBase" id="RU003640"/>
    </source>
</evidence>
<keyword evidence="9 11" id="KW-0496">Mitochondrion</keyword>
<evidence type="ECO:0000256" key="2">
    <source>
        <dbReference type="ARBA" id="ARBA00008472"/>
    </source>
</evidence>
<dbReference type="Gene3D" id="1.20.58.1610">
    <property type="entry name" value="NADH:ubiquinone/plastoquinone oxidoreductase, chain 3"/>
    <property type="match status" value="1"/>
</dbReference>
<evidence type="ECO:0000256" key="3">
    <source>
        <dbReference type="ARBA" id="ARBA00021007"/>
    </source>
</evidence>
<accession>A0A8F4RHH4</accession>
<dbReference type="GO" id="GO:0030964">
    <property type="term" value="C:NADH dehydrogenase complex"/>
    <property type="evidence" value="ECO:0007669"/>
    <property type="project" value="TreeGrafter"/>
</dbReference>
<name>A0A8F4RHH4_9NEOP</name>
<keyword evidence="5 9" id="KW-0812">Transmembrane</keyword>
<evidence type="ECO:0000256" key="5">
    <source>
        <dbReference type="ARBA" id="ARBA00022692"/>
    </source>
</evidence>
<evidence type="ECO:0000313" key="11">
    <source>
        <dbReference type="EMBL" id="QXE40885.1"/>
    </source>
</evidence>
<evidence type="ECO:0000256" key="7">
    <source>
        <dbReference type="ARBA" id="ARBA00023136"/>
    </source>
</evidence>
<feature type="transmembrane region" description="Helical" evidence="9">
    <location>
        <begin position="48"/>
        <end position="71"/>
    </location>
</feature>
<dbReference type="PANTHER" id="PTHR11058">
    <property type="entry name" value="NADH-UBIQUINONE OXIDOREDUCTASE CHAIN 3"/>
    <property type="match status" value="1"/>
</dbReference>
<evidence type="ECO:0000256" key="10">
    <source>
        <dbReference type="SAM" id="SignalP"/>
    </source>
</evidence>
<evidence type="ECO:0000256" key="8">
    <source>
        <dbReference type="ARBA" id="ARBA00049551"/>
    </source>
</evidence>
<keyword evidence="4 9" id="KW-0813">Transport</keyword>
<feature type="transmembrane region" description="Helical" evidence="9">
    <location>
        <begin position="83"/>
        <end position="103"/>
    </location>
</feature>
<dbReference type="InterPro" id="IPR038430">
    <property type="entry name" value="NDAH_ubi_oxred_su3_sf"/>
</dbReference>
<geneLocation type="mitochondrion" evidence="11"/>
<proteinExistence type="inferred from homology"/>
<comment type="similarity">
    <text evidence="2 9">Belongs to the complex I subunit 3 family.</text>
</comment>
<feature type="signal peptide" evidence="10">
    <location>
        <begin position="1"/>
        <end position="17"/>
    </location>
</feature>
<feature type="chain" id="PRO_5034353619" description="NADH-ubiquinone oxidoreductase chain 3" evidence="10">
    <location>
        <begin position="18"/>
        <end position="108"/>
    </location>
</feature>
<dbReference type="AlphaFoldDB" id="A0A8F4RHH4"/>
<organism evidence="11">
    <name type="scientific">Geomydoecus aurei</name>
    <dbReference type="NCBI Taxonomy" id="161607"/>
    <lineage>
        <taxon>Eukaryota</taxon>
        <taxon>Metazoa</taxon>
        <taxon>Ecdysozoa</taxon>
        <taxon>Arthropoda</taxon>
        <taxon>Hexapoda</taxon>
        <taxon>Insecta</taxon>
        <taxon>Pterygota</taxon>
        <taxon>Neoptera</taxon>
        <taxon>Paraneoptera</taxon>
        <taxon>Psocodea</taxon>
        <taxon>Troctomorpha</taxon>
        <taxon>Phthiraptera</taxon>
        <taxon>Trichodectera</taxon>
        <taxon>Trichodectidae</taxon>
        <taxon>Geomydoecus</taxon>
    </lineage>
</organism>
<keyword evidence="9" id="KW-0520">NAD</keyword>
<keyword evidence="6 9" id="KW-1133">Transmembrane helix</keyword>
<dbReference type="EC" id="7.1.1.2" evidence="9"/>
<keyword evidence="9" id="KW-0249">Electron transport</keyword>
<dbReference type="PANTHER" id="PTHR11058:SF9">
    <property type="entry name" value="NADH-UBIQUINONE OXIDOREDUCTASE CHAIN 3"/>
    <property type="match status" value="1"/>
</dbReference>
<dbReference type="EMBL" id="MW396896">
    <property type="protein sequence ID" value="QXE40885.1"/>
    <property type="molecule type" value="Genomic_DNA"/>
</dbReference>
<reference evidence="11" key="1">
    <citation type="submission" date="2020-12" db="EMBL/GenBank/DDBJ databases">
        <title>Mitochondrial Genome of Geomydoecus aurei, a Pocket-Gopher Louse.</title>
        <authorList>
            <person name="Spradling T.A."/>
            <person name="Place A.C."/>
            <person name="Campbell A.L."/>
            <person name="Demastes J.W."/>
        </authorList>
    </citation>
    <scope>NUCLEOTIDE SEQUENCE</scope>
</reference>
<dbReference type="InterPro" id="IPR000440">
    <property type="entry name" value="NADH_UbQ/plastoQ_OxRdtase_su3"/>
</dbReference>
<dbReference type="GO" id="GO:0031966">
    <property type="term" value="C:mitochondrial membrane"/>
    <property type="evidence" value="ECO:0007669"/>
    <property type="project" value="UniProtKB-SubCell"/>
</dbReference>
<keyword evidence="10" id="KW-0732">Signal</keyword>